<gene>
    <name evidence="1" type="ORF">HNQ36_003307</name>
</gene>
<dbReference type="EMBL" id="JACHIJ010000004">
    <property type="protein sequence ID" value="MBB5053316.1"/>
    <property type="molecule type" value="Genomic_DNA"/>
</dbReference>
<accession>A0A840N9D7</accession>
<protein>
    <submittedName>
        <fullName evidence="1">Uncharacterized protein</fullName>
    </submittedName>
</protein>
<dbReference type="Proteomes" id="UP000521227">
    <property type="component" value="Unassembled WGS sequence"/>
</dbReference>
<dbReference type="AlphaFoldDB" id="A0A840N9D7"/>
<proteinExistence type="predicted"/>
<dbReference type="RefSeq" id="WP_184086817.1">
    <property type="nucleotide sequence ID" value="NZ_JACHIJ010000004.1"/>
</dbReference>
<reference evidence="1 2" key="1">
    <citation type="submission" date="2020-08" db="EMBL/GenBank/DDBJ databases">
        <title>Genomic Encyclopedia of Type Strains, Phase IV (KMG-IV): sequencing the most valuable type-strain genomes for metagenomic binning, comparative biology and taxonomic classification.</title>
        <authorList>
            <person name="Goeker M."/>
        </authorList>
    </citation>
    <scope>NUCLEOTIDE SEQUENCE [LARGE SCALE GENOMIC DNA]</scope>
    <source>
        <strain evidence="1 2">DSM 17498</strain>
    </source>
</reference>
<sequence length="185" mass="21060">MPTKSSKKAVAKADLDIKRLDEVTRAAIIDALESLSRPLTLTDEDRLAAARMLRGENERRVRISKNQAAHFAAFYWRKLKRYAATHGRERLGPELRELAATESIRLAAMAYPTQSSKLKAKDVLKLIDAPTRKSVKRKGDDVARVELRNTKLLAHFKSIDRLTGFGFNFYVRPEVRMRLKAKPSK</sequence>
<organism evidence="1 2">
    <name type="scientific">Afipia massiliensis</name>
    <dbReference type="NCBI Taxonomy" id="211460"/>
    <lineage>
        <taxon>Bacteria</taxon>
        <taxon>Pseudomonadati</taxon>
        <taxon>Pseudomonadota</taxon>
        <taxon>Alphaproteobacteria</taxon>
        <taxon>Hyphomicrobiales</taxon>
        <taxon>Nitrobacteraceae</taxon>
        <taxon>Afipia</taxon>
    </lineage>
</organism>
<evidence type="ECO:0000313" key="1">
    <source>
        <dbReference type="EMBL" id="MBB5053316.1"/>
    </source>
</evidence>
<evidence type="ECO:0000313" key="2">
    <source>
        <dbReference type="Proteomes" id="UP000521227"/>
    </source>
</evidence>
<name>A0A840N9D7_9BRAD</name>
<comment type="caution">
    <text evidence="1">The sequence shown here is derived from an EMBL/GenBank/DDBJ whole genome shotgun (WGS) entry which is preliminary data.</text>
</comment>